<name>A0A8D8FIU0_CULPI</name>
<organism evidence="1">
    <name type="scientific">Culex pipiens</name>
    <name type="common">House mosquito</name>
    <dbReference type="NCBI Taxonomy" id="7175"/>
    <lineage>
        <taxon>Eukaryota</taxon>
        <taxon>Metazoa</taxon>
        <taxon>Ecdysozoa</taxon>
        <taxon>Arthropoda</taxon>
        <taxon>Hexapoda</taxon>
        <taxon>Insecta</taxon>
        <taxon>Pterygota</taxon>
        <taxon>Neoptera</taxon>
        <taxon>Endopterygota</taxon>
        <taxon>Diptera</taxon>
        <taxon>Nematocera</taxon>
        <taxon>Culicoidea</taxon>
        <taxon>Culicidae</taxon>
        <taxon>Culicinae</taxon>
        <taxon>Culicini</taxon>
        <taxon>Culex</taxon>
        <taxon>Culex</taxon>
    </lineage>
</organism>
<reference evidence="1" key="1">
    <citation type="submission" date="2021-05" db="EMBL/GenBank/DDBJ databases">
        <authorList>
            <person name="Alioto T."/>
            <person name="Alioto T."/>
            <person name="Gomez Garrido J."/>
        </authorList>
    </citation>
    <scope>NUCLEOTIDE SEQUENCE</scope>
</reference>
<dbReference type="AlphaFoldDB" id="A0A8D8FIU0"/>
<evidence type="ECO:0000313" key="1">
    <source>
        <dbReference type="EMBL" id="CAG6471659.1"/>
    </source>
</evidence>
<accession>A0A8D8FIU0</accession>
<sequence>MAERRWVGCFGVKVESSSTWMSSFYAGTPAARPDLAIDGPFPPVFCTGSTSHTVNRFHFYVTANVAGSTVHFFNNQASDRSNGADSPAILNLIHPSRFAPFSSYFALANPLSFSWRFLVGTSATTPACSVGSVHWRWTATRVGMFRSPAFTGFPFGMLIYASRNNSLTTLEANLTTGYRSAAGLRVAPSDVEHGRSC</sequence>
<dbReference type="EMBL" id="HBUE01068560">
    <property type="protein sequence ID" value="CAG6471659.1"/>
    <property type="molecule type" value="Transcribed_RNA"/>
</dbReference>
<protein>
    <submittedName>
        <fullName evidence="1">(northern house mosquito) hypothetical protein</fullName>
    </submittedName>
</protein>
<proteinExistence type="predicted"/>